<dbReference type="Proteomes" id="UP001151133">
    <property type="component" value="Unassembled WGS sequence"/>
</dbReference>
<accession>A0A9X3CAS9</accession>
<gene>
    <name evidence="1" type="ORF">OIU80_20795</name>
</gene>
<organism evidence="1 2">
    <name type="scientific">Flavobacterium frigoritolerans</name>
    <dbReference type="NCBI Taxonomy" id="2987686"/>
    <lineage>
        <taxon>Bacteria</taxon>
        <taxon>Pseudomonadati</taxon>
        <taxon>Bacteroidota</taxon>
        <taxon>Flavobacteriia</taxon>
        <taxon>Flavobacteriales</taxon>
        <taxon>Flavobacteriaceae</taxon>
        <taxon>Flavobacterium</taxon>
    </lineage>
</organism>
<feature type="non-terminal residue" evidence="1">
    <location>
        <position position="552"/>
    </location>
</feature>
<name>A0A9X3CAS9_9FLAO</name>
<dbReference type="EMBL" id="JAOZEV010000049">
    <property type="protein sequence ID" value="MCV9934721.1"/>
    <property type="molecule type" value="Genomic_DNA"/>
</dbReference>
<evidence type="ECO:0000313" key="1">
    <source>
        <dbReference type="EMBL" id="MCV9934721.1"/>
    </source>
</evidence>
<dbReference type="AlphaFoldDB" id="A0A9X3CAS9"/>
<dbReference type="Pfam" id="PF14107">
    <property type="entry name" value="DUF4280"/>
    <property type="match status" value="1"/>
</dbReference>
<reference evidence="1" key="1">
    <citation type="submission" date="2022-10" db="EMBL/GenBank/DDBJ databases">
        <title>Two novel species of Flavobacterium.</title>
        <authorList>
            <person name="Liu Q."/>
            <person name="Xin Y.-H."/>
        </authorList>
    </citation>
    <scope>NUCLEOTIDE SEQUENCE</scope>
    <source>
        <strain evidence="1">LS1R47</strain>
    </source>
</reference>
<protein>
    <submittedName>
        <fullName evidence="1">DUF4280 domain-containing protein</fullName>
    </submittedName>
</protein>
<sequence length="552" mass="61086">MAKGEIIVEGAKCFCSNSVANNSKATAVPLAVKSQIKKLGKNKYFAQEKPIATNLDDTAESFNNGAGFGDCYLPDKSKKPMPCKAKCDIKYKDYYENVDFNNSMKVLLDKSTGTCAGYRPDNGAAGTIKFATTGQKKAVNTIDIREADVFAVENTSAQWETAKPNKGDSVSEITIITPFTEKPTGKYYFIERAPNIFNFPISIPIVETKLQLKAIYQGDQTKIIWALFKGDGVNDKVKTFVGIGANIVFTLSKLFKDQEEGLYRIEAYPNKAEYEKCAIFIEYIKDHIEGISAPGKTLVKNTPIPLTLKFKASSLVEKQKILNPSSSNPVYEASPIASWRVTCKDTVIFNSQISSESNLLKVEVKTGTLGVFSFKNPEVYQVEAYTSANDSSPIKTTLTVLESLGVNTVKGTSKQLLRYNESLKVEVSKYNVDFLPTNTDKMQWHLQKDGVRLIAFENAAISKEKSINKPINQILYNDAKAGNNYFGKYVIEGYAKPGNKPLFNGSDTFPFEVIRNAIDKVTLPKSIPRGAKVKFETTARIMPLVGDEKINL</sequence>
<comment type="caution">
    <text evidence="1">The sequence shown here is derived from an EMBL/GenBank/DDBJ whole genome shotgun (WGS) entry which is preliminary data.</text>
</comment>
<keyword evidence="2" id="KW-1185">Reference proteome</keyword>
<proteinExistence type="predicted"/>
<dbReference type="RefSeq" id="WP_264288880.1">
    <property type="nucleotide sequence ID" value="NZ_JAOZEV010000049.1"/>
</dbReference>
<evidence type="ECO:0000313" key="2">
    <source>
        <dbReference type="Proteomes" id="UP001151133"/>
    </source>
</evidence>
<dbReference type="InterPro" id="IPR025460">
    <property type="entry name" value="DUF4280"/>
</dbReference>